<evidence type="ECO:0000313" key="3">
    <source>
        <dbReference type="EMBL" id="MBD2200235.1"/>
    </source>
</evidence>
<dbReference type="Pfam" id="PF04023">
    <property type="entry name" value="FeoA"/>
    <property type="match status" value="1"/>
</dbReference>
<reference evidence="3 4" key="1">
    <citation type="journal article" date="2020" name="ISME J.">
        <title>Comparative genomics reveals insights into cyanobacterial evolution and habitat adaptation.</title>
        <authorList>
            <person name="Chen M.Y."/>
            <person name="Teng W.K."/>
            <person name="Zhao L."/>
            <person name="Hu C.X."/>
            <person name="Zhou Y.K."/>
            <person name="Han B.P."/>
            <person name="Song L.R."/>
            <person name="Shu W.S."/>
        </authorList>
    </citation>
    <scope>NUCLEOTIDE SEQUENCE [LARGE SCALE GENOMIC DNA]</scope>
    <source>
        <strain evidence="3 4">FACHB-288</strain>
    </source>
</reference>
<accession>A0ABR8AL17</accession>
<dbReference type="Proteomes" id="UP000658514">
    <property type="component" value="Unassembled WGS sequence"/>
</dbReference>
<keyword evidence="4" id="KW-1185">Reference proteome</keyword>
<dbReference type="SMART" id="SM00899">
    <property type="entry name" value="FeoA"/>
    <property type="match status" value="1"/>
</dbReference>
<comment type="caution">
    <text evidence="3">The sequence shown here is derived from an EMBL/GenBank/DDBJ whole genome shotgun (WGS) entry which is preliminary data.</text>
</comment>
<name>A0ABR8AL17_9CYAN</name>
<dbReference type="Gene3D" id="2.30.30.90">
    <property type="match status" value="1"/>
</dbReference>
<evidence type="ECO:0000256" key="1">
    <source>
        <dbReference type="ARBA" id="ARBA00023004"/>
    </source>
</evidence>
<dbReference type="InterPro" id="IPR007167">
    <property type="entry name" value="Fe-transptr_FeoA-like"/>
</dbReference>
<proteinExistence type="predicted"/>
<keyword evidence="1" id="KW-0408">Iron</keyword>
<dbReference type="RefSeq" id="WP_190550859.1">
    <property type="nucleotide sequence ID" value="NZ_CAWPNO010000119.1"/>
</dbReference>
<evidence type="ECO:0000313" key="4">
    <source>
        <dbReference type="Proteomes" id="UP000658514"/>
    </source>
</evidence>
<evidence type="ECO:0000259" key="2">
    <source>
        <dbReference type="SMART" id="SM00899"/>
    </source>
</evidence>
<gene>
    <name evidence="3" type="ORF">H6G24_33020</name>
</gene>
<protein>
    <submittedName>
        <fullName evidence="3">Ferrous iron transport protein A</fullName>
    </submittedName>
</protein>
<organism evidence="3 4">
    <name type="scientific">Calothrix parietina FACHB-288</name>
    <dbReference type="NCBI Taxonomy" id="2692896"/>
    <lineage>
        <taxon>Bacteria</taxon>
        <taxon>Bacillati</taxon>
        <taxon>Cyanobacteriota</taxon>
        <taxon>Cyanophyceae</taxon>
        <taxon>Nostocales</taxon>
        <taxon>Calotrichaceae</taxon>
        <taxon>Calothrix</taxon>
    </lineage>
</organism>
<dbReference type="InterPro" id="IPR008988">
    <property type="entry name" value="Transcriptional_repressor_C"/>
</dbReference>
<feature type="domain" description="Ferrous iron transporter FeoA-like" evidence="2">
    <location>
        <begin position="10"/>
        <end position="77"/>
    </location>
</feature>
<dbReference type="SUPFAM" id="SSF50037">
    <property type="entry name" value="C-terminal domain of transcriptional repressors"/>
    <property type="match status" value="1"/>
</dbReference>
<sequence length="79" mass="8900">MFTPFTVQGCSLELMQPGEQGIIADFKITHEQELIEIGLAPGNIITLKAKNPIFQIEVNNTIISIDKEIARKIYVRLNM</sequence>
<dbReference type="EMBL" id="JACJQH010000081">
    <property type="protein sequence ID" value="MBD2200235.1"/>
    <property type="molecule type" value="Genomic_DNA"/>
</dbReference>
<dbReference type="InterPro" id="IPR038157">
    <property type="entry name" value="FeoA_core_dom"/>
</dbReference>